<sequence length="104" mass="11333">MNKVNLTDDDVVSMSEDASFTKSSTSTARELMSALEELLCNSDLNITVVSSWADGIGVDCKVIQAKGGGWKTGKVRLQIEFIPDQPATPVNRDFSPLDDLRNNL</sequence>
<dbReference type="InterPro" id="IPR014971">
    <property type="entry name" value="KGK"/>
</dbReference>
<organism evidence="1 2">
    <name type="scientific">Tolypothrix tenuis PCC 7101</name>
    <dbReference type="NCBI Taxonomy" id="231146"/>
    <lineage>
        <taxon>Bacteria</taxon>
        <taxon>Bacillati</taxon>
        <taxon>Cyanobacteriota</taxon>
        <taxon>Cyanophyceae</taxon>
        <taxon>Nostocales</taxon>
        <taxon>Tolypothrichaceae</taxon>
        <taxon>Tolypothrix</taxon>
    </lineage>
</organism>
<protein>
    <recommendedName>
        <fullName evidence="3">KGK family protein</fullName>
    </recommendedName>
</protein>
<dbReference type="EMBL" id="AP018248">
    <property type="protein sequence ID" value="BAZ02258.1"/>
    <property type="molecule type" value="Genomic_DNA"/>
</dbReference>
<evidence type="ECO:0000313" key="2">
    <source>
        <dbReference type="Proteomes" id="UP000218785"/>
    </source>
</evidence>
<dbReference type="AlphaFoldDB" id="A0A1Z4N955"/>
<dbReference type="Proteomes" id="UP000218785">
    <property type="component" value="Chromosome"/>
</dbReference>
<gene>
    <name evidence="1" type="ORF">NIES37_62700</name>
</gene>
<evidence type="ECO:0000313" key="1">
    <source>
        <dbReference type="EMBL" id="BAZ02258.1"/>
    </source>
</evidence>
<dbReference type="RefSeq" id="WP_096582351.1">
    <property type="nucleotide sequence ID" value="NZ_CAWNJS010000001.1"/>
</dbReference>
<name>A0A1Z4N955_9CYAN</name>
<evidence type="ECO:0008006" key="3">
    <source>
        <dbReference type="Google" id="ProtNLM"/>
    </source>
</evidence>
<accession>A0A1Z4N955</accession>
<dbReference type="Pfam" id="PF08872">
    <property type="entry name" value="KGK"/>
    <property type="match status" value="1"/>
</dbReference>
<proteinExistence type="predicted"/>
<reference evidence="1 2" key="1">
    <citation type="submission" date="2017-06" db="EMBL/GenBank/DDBJ databases">
        <title>Genome sequencing of cyanobaciteial culture collection at National Institute for Environmental Studies (NIES).</title>
        <authorList>
            <person name="Hirose Y."/>
            <person name="Shimura Y."/>
            <person name="Fujisawa T."/>
            <person name="Nakamura Y."/>
            <person name="Kawachi M."/>
        </authorList>
    </citation>
    <scope>NUCLEOTIDE SEQUENCE [LARGE SCALE GENOMIC DNA]</scope>
    <source>
        <strain evidence="1 2">NIES-37</strain>
    </source>
</reference>
<dbReference type="KEGG" id="ttq:NIES37_62700"/>
<keyword evidence="2" id="KW-1185">Reference proteome</keyword>